<evidence type="ECO:0000256" key="1">
    <source>
        <dbReference type="SAM" id="MobiDB-lite"/>
    </source>
</evidence>
<name>A0A076EJE3_RHOOP</name>
<evidence type="ECO:0000313" key="4">
    <source>
        <dbReference type="EMBL" id="AII05318.1"/>
    </source>
</evidence>
<keyword evidence="2" id="KW-0812">Transmembrane</keyword>
<evidence type="ECO:0000259" key="3">
    <source>
        <dbReference type="Pfam" id="PF02698"/>
    </source>
</evidence>
<accession>A0A076EJE3</accession>
<feature type="compositionally biased region" description="Basic and acidic residues" evidence="1">
    <location>
        <begin position="1"/>
        <end position="14"/>
    </location>
</feature>
<sequence length="205" mass="22733">MRRSPRDPEPRSGRQPECAHSAKAPARFKRALWTLVVLFSALPAIAAAGWPVYVHPQIDPLRTADAIVVLGGTPYERFDIGVELAERGYAPQLVISNSVGSGDRTMDKYCHGHFDFAVSCFEPDPWTTKGEAQEIGRRATQQGWHHIIVVTFTPHISRARYIVEKCFDGELTMVASPSPSGLLFWAGMYIRQSAGYLNAFAERGC</sequence>
<reference evidence="4 5" key="1">
    <citation type="submission" date="2014-07" db="EMBL/GenBank/DDBJ databases">
        <title>Genome Sequence of Rhodococcus opacus Strain R7, a Biodegrader of Mono- and Polycyclic Aromatic Hydrocarbons.</title>
        <authorList>
            <person name="Di Gennaro P."/>
            <person name="Zampolli J."/>
            <person name="Presti I."/>
            <person name="Cappelletti M."/>
            <person name="D'Ursi P."/>
            <person name="Orro A."/>
            <person name="Mezzelani A."/>
            <person name="Milanesi L."/>
        </authorList>
    </citation>
    <scope>NUCLEOTIDE SEQUENCE [LARGE SCALE GENOMIC DNA]</scope>
    <source>
        <strain evidence="4 5">R7</strain>
    </source>
</reference>
<dbReference type="EMBL" id="CP008947">
    <property type="protein sequence ID" value="AII05318.1"/>
    <property type="molecule type" value="Genomic_DNA"/>
</dbReference>
<evidence type="ECO:0000256" key="2">
    <source>
        <dbReference type="SAM" id="Phobius"/>
    </source>
</evidence>
<dbReference type="RefSeq" id="WP_128639345.1">
    <property type="nucleotide sequence ID" value="NZ_CP008947.1"/>
</dbReference>
<keyword evidence="2" id="KW-0472">Membrane</keyword>
<dbReference type="Pfam" id="PF02698">
    <property type="entry name" value="DUF218"/>
    <property type="match status" value="1"/>
</dbReference>
<gene>
    <name evidence="4" type="ORF">EP51_12095</name>
</gene>
<feature type="transmembrane region" description="Helical" evidence="2">
    <location>
        <begin position="31"/>
        <end position="53"/>
    </location>
</feature>
<evidence type="ECO:0000313" key="5">
    <source>
        <dbReference type="Proteomes" id="UP000028488"/>
    </source>
</evidence>
<feature type="region of interest" description="Disordered" evidence="1">
    <location>
        <begin position="1"/>
        <end position="22"/>
    </location>
</feature>
<feature type="domain" description="DUF218" evidence="3">
    <location>
        <begin position="65"/>
        <end position="176"/>
    </location>
</feature>
<dbReference type="Proteomes" id="UP000028488">
    <property type="component" value="Chromosome"/>
</dbReference>
<organism evidence="4 5">
    <name type="scientific">Rhodococcus opacus</name>
    <name type="common">Nocardia opaca</name>
    <dbReference type="NCBI Taxonomy" id="37919"/>
    <lineage>
        <taxon>Bacteria</taxon>
        <taxon>Bacillati</taxon>
        <taxon>Actinomycetota</taxon>
        <taxon>Actinomycetes</taxon>
        <taxon>Mycobacteriales</taxon>
        <taxon>Nocardiaceae</taxon>
        <taxon>Rhodococcus</taxon>
    </lineage>
</organism>
<dbReference type="AlphaFoldDB" id="A0A076EJE3"/>
<protein>
    <recommendedName>
        <fullName evidence="3">DUF218 domain-containing protein</fullName>
    </recommendedName>
</protein>
<dbReference type="eggNOG" id="COG1434">
    <property type="taxonomic scope" value="Bacteria"/>
</dbReference>
<proteinExistence type="predicted"/>
<keyword evidence="2" id="KW-1133">Transmembrane helix</keyword>
<dbReference type="CDD" id="cd06259">
    <property type="entry name" value="YdcF-like"/>
    <property type="match status" value="1"/>
</dbReference>
<dbReference type="InterPro" id="IPR003848">
    <property type="entry name" value="DUF218"/>
</dbReference>